<dbReference type="InterPro" id="IPR037522">
    <property type="entry name" value="HD_GYP_dom"/>
</dbReference>
<dbReference type="InterPro" id="IPR003607">
    <property type="entry name" value="HD/PDEase_dom"/>
</dbReference>
<accession>A0A6J7CPC6</accession>
<dbReference type="SUPFAM" id="SSF109604">
    <property type="entry name" value="HD-domain/PDEase-like"/>
    <property type="match status" value="1"/>
</dbReference>
<gene>
    <name evidence="3" type="ORF">UFOPK3376_00136</name>
</gene>
<dbReference type="AlphaFoldDB" id="A0A6J7CPC6"/>
<dbReference type="Gene3D" id="1.10.3210.10">
    <property type="entry name" value="Hypothetical protein af1432"/>
    <property type="match status" value="1"/>
</dbReference>
<dbReference type="PROSITE" id="PS50005">
    <property type="entry name" value="TPR"/>
    <property type="match status" value="1"/>
</dbReference>
<dbReference type="Pfam" id="PF13181">
    <property type="entry name" value="TPR_8"/>
    <property type="match status" value="1"/>
</dbReference>
<dbReference type="PANTHER" id="PTHR45228:SF8">
    <property type="entry name" value="TWO-COMPONENT RESPONSE REGULATOR-RELATED"/>
    <property type="match status" value="1"/>
</dbReference>
<evidence type="ECO:0000313" key="3">
    <source>
        <dbReference type="EMBL" id="CAB4858814.1"/>
    </source>
</evidence>
<dbReference type="PROSITE" id="PS51831">
    <property type="entry name" value="HD"/>
    <property type="match status" value="1"/>
</dbReference>
<protein>
    <submittedName>
        <fullName evidence="3">Unannotated protein</fullName>
    </submittedName>
</protein>
<feature type="domain" description="HD" evidence="1">
    <location>
        <begin position="402"/>
        <end position="526"/>
    </location>
</feature>
<dbReference type="PANTHER" id="PTHR45228">
    <property type="entry name" value="CYCLIC DI-GMP PHOSPHODIESTERASE TM_0186-RELATED"/>
    <property type="match status" value="1"/>
</dbReference>
<reference evidence="3" key="1">
    <citation type="submission" date="2020-05" db="EMBL/GenBank/DDBJ databases">
        <authorList>
            <person name="Chiriac C."/>
            <person name="Salcher M."/>
            <person name="Ghai R."/>
            <person name="Kavagutti S V."/>
        </authorList>
    </citation>
    <scope>NUCLEOTIDE SEQUENCE</scope>
</reference>
<dbReference type="PROSITE" id="PS51832">
    <property type="entry name" value="HD_GYP"/>
    <property type="match status" value="1"/>
</dbReference>
<proteinExistence type="predicted"/>
<dbReference type="SMART" id="SM00471">
    <property type="entry name" value="HDc"/>
    <property type="match status" value="1"/>
</dbReference>
<dbReference type="CDD" id="cd00077">
    <property type="entry name" value="HDc"/>
    <property type="match status" value="1"/>
</dbReference>
<dbReference type="InterPro" id="IPR052020">
    <property type="entry name" value="Cyclic_di-GMP/3'3'-cGAMP_PDE"/>
</dbReference>
<dbReference type="InterPro" id="IPR019734">
    <property type="entry name" value="TPR_rpt"/>
</dbReference>
<feature type="domain" description="HD-GYP" evidence="2">
    <location>
        <begin position="380"/>
        <end position="577"/>
    </location>
</feature>
<dbReference type="Pfam" id="PF13487">
    <property type="entry name" value="HD_5"/>
    <property type="match status" value="1"/>
</dbReference>
<evidence type="ECO:0000259" key="2">
    <source>
        <dbReference type="PROSITE" id="PS51832"/>
    </source>
</evidence>
<dbReference type="EMBL" id="CAFBLP010000002">
    <property type="protein sequence ID" value="CAB4858814.1"/>
    <property type="molecule type" value="Genomic_DNA"/>
</dbReference>
<dbReference type="SMART" id="SM00028">
    <property type="entry name" value="TPR"/>
    <property type="match status" value="5"/>
</dbReference>
<name>A0A6J7CPC6_9ZZZZ</name>
<evidence type="ECO:0000259" key="1">
    <source>
        <dbReference type="PROSITE" id="PS51831"/>
    </source>
</evidence>
<dbReference type="Gene3D" id="1.25.40.10">
    <property type="entry name" value="Tetratricopeptide repeat domain"/>
    <property type="match status" value="2"/>
</dbReference>
<dbReference type="Pfam" id="PF13424">
    <property type="entry name" value="TPR_12"/>
    <property type="match status" value="1"/>
</dbReference>
<organism evidence="3">
    <name type="scientific">freshwater metagenome</name>
    <dbReference type="NCBI Taxonomy" id="449393"/>
    <lineage>
        <taxon>unclassified sequences</taxon>
        <taxon>metagenomes</taxon>
        <taxon>ecological metagenomes</taxon>
    </lineage>
</organism>
<dbReference type="InterPro" id="IPR006674">
    <property type="entry name" value="HD_domain"/>
</dbReference>
<sequence length="588" mass="64247">MTLDVTTVHPHATPDTVRDLLDRAKGIEQDDPALGRSLVQQARVLAHALGDDADEAEALYRLASLAYYGGHADEAFGVAVGARDLARKAGAAVTEVCALNLMGIVHFNAGNHSEALACCLRALEQYRTTDHRVDEGNLLNTVASIHHSLGDTDRAIVTYEAALTANRQLARPDVDAITLTNMAELRAQRHEYFLAASLGESALELSRAHAPSFIPDVLANLGEAYASLHDLARAAQCFDEALSILDDRTRRGTAPTPTSVIAVRVARGKSYLGQGELIGAEADLAVALDVARATNLRSLELTIHELLSRVYRQLGRFEEALEHQEARFDLHQSLFNEGTDLRIKTLQIAHDTEHARQQAEILRLRTSELEALVRGRTHELEEYQLEAFQRLAVLAEFRDTDTGEHTIRVGDLSADIALALREERGWCEQLRLAARLHDIGKVSVPDAILLKPGPLTADEFEIMKTHTTVGAQILSGSTSTLIQLGAVVALNHHERWDGTGYPSGLQGTDIPRCGRIVTVADVFDALTSERVYKHAWSQAEALTYIISASGSQFEPEVVDAFVGVIVRRHPYLQAEVEANAGAQTRPNN</sequence>
<dbReference type="InterPro" id="IPR011990">
    <property type="entry name" value="TPR-like_helical_dom_sf"/>
</dbReference>
<dbReference type="SUPFAM" id="SSF48452">
    <property type="entry name" value="TPR-like"/>
    <property type="match status" value="2"/>
</dbReference>